<keyword evidence="9 14" id="KW-0326">Glycosidase</keyword>
<evidence type="ECO:0000256" key="10">
    <source>
        <dbReference type="ARBA" id="ARBA00023316"/>
    </source>
</evidence>
<evidence type="ECO:0000256" key="11">
    <source>
        <dbReference type="ARBA" id="ARBA00023326"/>
    </source>
</evidence>
<evidence type="ECO:0000256" key="3">
    <source>
        <dbReference type="ARBA" id="ARBA00022525"/>
    </source>
</evidence>
<dbReference type="GO" id="GO:0071555">
    <property type="term" value="P:cell wall organization"/>
    <property type="evidence" value="ECO:0007669"/>
    <property type="project" value="UniProtKB-KW"/>
</dbReference>
<keyword evidence="4 15" id="KW-0732">Signal</keyword>
<evidence type="ECO:0000256" key="5">
    <source>
        <dbReference type="ARBA" id="ARBA00022737"/>
    </source>
</evidence>
<evidence type="ECO:0000256" key="9">
    <source>
        <dbReference type="ARBA" id="ARBA00023295"/>
    </source>
</evidence>
<dbReference type="AlphaFoldDB" id="A0A6G1KNT4"/>
<organism evidence="16 17">
    <name type="scientific">Pleomassaria siparia CBS 279.74</name>
    <dbReference type="NCBI Taxonomy" id="1314801"/>
    <lineage>
        <taxon>Eukaryota</taxon>
        <taxon>Fungi</taxon>
        <taxon>Dikarya</taxon>
        <taxon>Ascomycota</taxon>
        <taxon>Pezizomycotina</taxon>
        <taxon>Dothideomycetes</taxon>
        <taxon>Pleosporomycetidae</taxon>
        <taxon>Pleosporales</taxon>
        <taxon>Pleomassariaceae</taxon>
        <taxon>Pleomassaria</taxon>
    </lineage>
</organism>
<keyword evidence="7" id="KW-0325">Glycoprotein</keyword>
<accession>A0A6G1KNT4</accession>
<evidence type="ECO:0000256" key="15">
    <source>
        <dbReference type="SAM" id="SignalP"/>
    </source>
</evidence>
<proteinExistence type="inferred from homology"/>
<evidence type="ECO:0000313" key="17">
    <source>
        <dbReference type="Proteomes" id="UP000799428"/>
    </source>
</evidence>
<keyword evidence="5" id="KW-0677">Repeat</keyword>
<dbReference type="Pfam" id="PF00295">
    <property type="entry name" value="Glyco_hydro_28"/>
    <property type="match status" value="1"/>
</dbReference>
<keyword evidence="6 14" id="KW-0378">Hydrolase</keyword>
<keyword evidence="10" id="KW-0961">Cell wall biogenesis/degradation</keyword>
<dbReference type="SUPFAM" id="SSF51126">
    <property type="entry name" value="Pectin lyase-like"/>
    <property type="match status" value="1"/>
</dbReference>
<sequence>MFRLLPLALIASISCAATVPSRVQERATTCTPTSGTSDDTLTIQSAIAQCPSGTIVIPASTTYAINSALSFEGCSGCTLQIEGTLKVSDDTDYWNGKSDVFTLDGITGAKIYSSTGTGVIDGNGQSSWDLFATDTSYDRPTLFSITGTSKNIIVQNLLFKNAPNVFHSASSGTSNIQYIDVTLSATSESSAPAKNTDGWDVSGSYITIQGAKVTNDDDCVAFKPGANYVTVTDITCTGSHGLSVGSLGNKYGTTDTVSNIYVDGATMTDSGKAAGIKLYPAGADHGSAVVKNVTFANVVVDNSDYAFQIQSCYNEDDAYCTATPSTGQLTDIVVKGFSGTTSTKYAPVVANINCPEAGSCGLTMSEMTVKSGSGATAEYLCANTPSTVGVTCSSGADG</sequence>
<evidence type="ECO:0000256" key="13">
    <source>
        <dbReference type="PROSITE-ProRule" id="PRU10052"/>
    </source>
</evidence>
<dbReference type="Gene3D" id="2.160.20.10">
    <property type="entry name" value="Single-stranded right-handed beta-helix, Pectin lyase-like"/>
    <property type="match status" value="1"/>
</dbReference>
<dbReference type="PROSITE" id="PS51257">
    <property type="entry name" value="PROKAR_LIPOPROTEIN"/>
    <property type="match status" value="1"/>
</dbReference>
<dbReference type="InterPro" id="IPR012334">
    <property type="entry name" value="Pectin_lyas_fold"/>
</dbReference>
<dbReference type="EMBL" id="MU005764">
    <property type="protein sequence ID" value="KAF2714499.1"/>
    <property type="molecule type" value="Genomic_DNA"/>
</dbReference>
<gene>
    <name evidence="16" type="ORF">K504DRAFT_365718</name>
</gene>
<dbReference type="InterPro" id="IPR006626">
    <property type="entry name" value="PbH1"/>
</dbReference>
<feature type="active site" evidence="13">
    <location>
        <position position="240"/>
    </location>
</feature>
<dbReference type="InterPro" id="IPR011050">
    <property type="entry name" value="Pectin_lyase_fold/virulence"/>
</dbReference>
<dbReference type="GO" id="GO:0005576">
    <property type="term" value="C:extracellular region"/>
    <property type="evidence" value="ECO:0007669"/>
    <property type="project" value="UniProtKB-SubCell"/>
</dbReference>
<reference evidence="16" key="1">
    <citation type="journal article" date="2020" name="Stud. Mycol.">
        <title>101 Dothideomycetes genomes: a test case for predicting lifestyles and emergence of pathogens.</title>
        <authorList>
            <person name="Haridas S."/>
            <person name="Albert R."/>
            <person name="Binder M."/>
            <person name="Bloem J."/>
            <person name="Labutti K."/>
            <person name="Salamov A."/>
            <person name="Andreopoulos B."/>
            <person name="Baker S."/>
            <person name="Barry K."/>
            <person name="Bills G."/>
            <person name="Bluhm B."/>
            <person name="Cannon C."/>
            <person name="Castanera R."/>
            <person name="Culley D."/>
            <person name="Daum C."/>
            <person name="Ezra D."/>
            <person name="Gonzalez J."/>
            <person name="Henrissat B."/>
            <person name="Kuo A."/>
            <person name="Liang C."/>
            <person name="Lipzen A."/>
            <person name="Lutzoni F."/>
            <person name="Magnuson J."/>
            <person name="Mondo S."/>
            <person name="Nolan M."/>
            <person name="Ohm R."/>
            <person name="Pangilinan J."/>
            <person name="Park H.-J."/>
            <person name="Ramirez L."/>
            <person name="Alfaro M."/>
            <person name="Sun H."/>
            <person name="Tritt A."/>
            <person name="Yoshinaga Y."/>
            <person name="Zwiers L.-H."/>
            <person name="Turgeon B."/>
            <person name="Goodwin S."/>
            <person name="Spatafora J."/>
            <person name="Crous P."/>
            <person name="Grigoriev I."/>
        </authorList>
    </citation>
    <scope>NUCLEOTIDE SEQUENCE</scope>
    <source>
        <strain evidence="16">CBS 279.74</strain>
    </source>
</reference>
<dbReference type="PROSITE" id="PS00502">
    <property type="entry name" value="POLYGALACTURONASE"/>
    <property type="match status" value="1"/>
</dbReference>
<dbReference type="GO" id="GO:0004650">
    <property type="term" value="F:polygalacturonase activity"/>
    <property type="evidence" value="ECO:0007669"/>
    <property type="project" value="InterPro"/>
</dbReference>
<dbReference type="PANTHER" id="PTHR31736:SF9">
    <property type="entry name" value="ENDO-XYLOGALACTURONAN HYDROLASE A-RELATED"/>
    <property type="match status" value="1"/>
</dbReference>
<keyword evidence="3" id="KW-0964">Secreted</keyword>
<dbReference type="SMART" id="SM00710">
    <property type="entry name" value="PbH1"/>
    <property type="match status" value="4"/>
</dbReference>
<comment type="similarity">
    <text evidence="2 14">Belongs to the glycosyl hydrolase 28 family.</text>
</comment>
<evidence type="ECO:0000256" key="8">
    <source>
        <dbReference type="ARBA" id="ARBA00023277"/>
    </source>
</evidence>
<evidence type="ECO:0000256" key="7">
    <source>
        <dbReference type="ARBA" id="ARBA00023180"/>
    </source>
</evidence>
<keyword evidence="11" id="KW-0624">Polysaccharide degradation</keyword>
<evidence type="ECO:0000313" key="16">
    <source>
        <dbReference type="EMBL" id="KAF2714499.1"/>
    </source>
</evidence>
<feature type="chain" id="PRO_5026140989" evidence="15">
    <location>
        <begin position="17"/>
        <end position="398"/>
    </location>
</feature>
<keyword evidence="17" id="KW-1185">Reference proteome</keyword>
<name>A0A6G1KNT4_9PLEO</name>
<dbReference type="GO" id="GO:0045490">
    <property type="term" value="P:pectin catabolic process"/>
    <property type="evidence" value="ECO:0007669"/>
    <property type="project" value="UniProtKB-ARBA"/>
</dbReference>
<dbReference type="InterPro" id="IPR000743">
    <property type="entry name" value="Glyco_hydro_28"/>
</dbReference>
<dbReference type="PANTHER" id="PTHR31736">
    <property type="match status" value="1"/>
</dbReference>
<evidence type="ECO:0000256" key="12">
    <source>
        <dbReference type="ARBA" id="ARBA00037278"/>
    </source>
</evidence>
<protein>
    <submittedName>
        <fullName evidence="16">Glycoside hydrolase family 28 protein</fullName>
    </submittedName>
</protein>
<evidence type="ECO:0000256" key="1">
    <source>
        <dbReference type="ARBA" id="ARBA00004613"/>
    </source>
</evidence>
<evidence type="ECO:0000256" key="14">
    <source>
        <dbReference type="RuleBase" id="RU361169"/>
    </source>
</evidence>
<dbReference type="OrthoDB" id="187139at2759"/>
<keyword evidence="8" id="KW-0119">Carbohydrate metabolism</keyword>
<evidence type="ECO:0000256" key="6">
    <source>
        <dbReference type="ARBA" id="ARBA00022801"/>
    </source>
</evidence>
<comment type="subcellular location">
    <subcellularLocation>
        <location evidence="1">Secreted</location>
    </subcellularLocation>
</comment>
<comment type="function">
    <text evidence="12">Pectinolytic enzyme involved in the degradation of xylogalacturonan (xga), a galacturonan backbone heavily substituted with xylose, and which is one important component of the hairy regions of pectin. Activity requires a galacturonic acid backbone substituted with xylose.</text>
</comment>
<evidence type="ECO:0000256" key="4">
    <source>
        <dbReference type="ARBA" id="ARBA00022729"/>
    </source>
</evidence>
<evidence type="ECO:0000256" key="2">
    <source>
        <dbReference type="ARBA" id="ARBA00008834"/>
    </source>
</evidence>
<feature type="signal peptide" evidence="15">
    <location>
        <begin position="1"/>
        <end position="16"/>
    </location>
</feature>
<dbReference type="Proteomes" id="UP000799428">
    <property type="component" value="Unassembled WGS sequence"/>
</dbReference>